<comment type="caution">
    <text evidence="2">The sequence shown here is derived from an EMBL/GenBank/DDBJ whole genome shotgun (WGS) entry which is preliminary data.</text>
</comment>
<accession>A0A812KRP1</accession>
<name>A0A812KRP1_SYMPI</name>
<dbReference type="EMBL" id="CAJNIZ010004681">
    <property type="protein sequence ID" value="CAE7235076.1"/>
    <property type="molecule type" value="Genomic_DNA"/>
</dbReference>
<evidence type="ECO:0000313" key="2">
    <source>
        <dbReference type="EMBL" id="CAE7235076.1"/>
    </source>
</evidence>
<gene>
    <name evidence="2" type="ORF">SPIL2461_LOCUS3774</name>
</gene>
<sequence length="516" mass="55736">MGARPSGARLGAEEQQQTQDQDILLEVVNNSGLKLHRSHVDPPRVAAALPEVLTSRHRLLLEDVQQEVFINYTSCEPSHLHLQEGRRRADHSMVGQGGSVPPKILSIYVAIAEGGLRALIGGGACRLEIAATFSRLPEHADELRKLASRQGRLGVCSWEPRLAPRSALVCVAEPERSILQQRTALLDALQASASATAPVSPNRRGGGGHSEDVPVQEGVQDADAGRPLAEGRAGASTELCQHSHLHGHCPEQGTRPAGNQQTCPAVHGDLCIAEAQESIASQQHTVTASTAGQMALLAPEVPADPSISQGTSTASNARVPPPALPESAKASEYDNARLTSAETNVHACPEMGEKDVVTGRSRTGALALEVQKALKEKREREAIERKRQEEEELMKANCSAVIASQDIEYQRSLLHDQVRDLQKETAVLRDSERSLLEALTASSQRRQNAETRISRYGENPRIRAEADDAADEEKSLQSELMEVSQRLQDLKEALEEKEHLLCLAALADDPDEGTGL</sequence>
<evidence type="ECO:0000256" key="1">
    <source>
        <dbReference type="SAM" id="MobiDB-lite"/>
    </source>
</evidence>
<feature type="region of interest" description="Disordered" evidence="1">
    <location>
        <begin position="304"/>
        <end position="328"/>
    </location>
</feature>
<dbReference type="Proteomes" id="UP000649617">
    <property type="component" value="Unassembled WGS sequence"/>
</dbReference>
<dbReference type="OrthoDB" id="437748at2759"/>
<dbReference type="AlphaFoldDB" id="A0A812KRP1"/>
<keyword evidence="3" id="KW-1185">Reference proteome</keyword>
<feature type="region of interest" description="Disordered" evidence="1">
    <location>
        <begin position="194"/>
        <end position="214"/>
    </location>
</feature>
<proteinExistence type="predicted"/>
<feature type="region of interest" description="Disordered" evidence="1">
    <location>
        <begin position="440"/>
        <end position="477"/>
    </location>
</feature>
<protein>
    <submittedName>
        <fullName evidence="2">Uncharacterized protein</fullName>
    </submittedName>
</protein>
<feature type="compositionally biased region" description="Polar residues" evidence="1">
    <location>
        <begin position="306"/>
        <end position="316"/>
    </location>
</feature>
<reference evidence="2" key="1">
    <citation type="submission" date="2021-02" db="EMBL/GenBank/DDBJ databases">
        <authorList>
            <person name="Dougan E. K."/>
            <person name="Rhodes N."/>
            <person name="Thang M."/>
            <person name="Chan C."/>
        </authorList>
    </citation>
    <scope>NUCLEOTIDE SEQUENCE</scope>
</reference>
<evidence type="ECO:0000313" key="3">
    <source>
        <dbReference type="Proteomes" id="UP000649617"/>
    </source>
</evidence>
<feature type="compositionally biased region" description="Basic and acidic residues" evidence="1">
    <location>
        <begin position="447"/>
        <end position="476"/>
    </location>
</feature>
<organism evidence="2 3">
    <name type="scientific">Symbiodinium pilosum</name>
    <name type="common">Dinoflagellate</name>
    <dbReference type="NCBI Taxonomy" id="2952"/>
    <lineage>
        <taxon>Eukaryota</taxon>
        <taxon>Sar</taxon>
        <taxon>Alveolata</taxon>
        <taxon>Dinophyceae</taxon>
        <taxon>Suessiales</taxon>
        <taxon>Symbiodiniaceae</taxon>
        <taxon>Symbiodinium</taxon>
    </lineage>
</organism>